<feature type="active site" description="Charge relay system" evidence="4">
    <location>
        <position position="298"/>
    </location>
</feature>
<evidence type="ECO:0000256" key="5">
    <source>
        <dbReference type="SAM" id="MobiDB-lite"/>
    </source>
</evidence>
<dbReference type="InterPro" id="IPR029058">
    <property type="entry name" value="AB_hydrolase_fold"/>
</dbReference>
<comment type="similarity">
    <text evidence="1">Belongs to the AB hydrolase superfamily. AB hydrolase 4 family.</text>
</comment>
<accession>A0A061RI67</accession>
<keyword evidence="3" id="KW-0378">Hydrolase</keyword>
<feature type="region of interest" description="Disordered" evidence="5">
    <location>
        <begin position="64"/>
        <end position="97"/>
    </location>
</feature>
<dbReference type="PANTHER" id="PTHR10794:SF84">
    <property type="entry name" value="ESTERASE_LIPASE_THIOESTERASE FAMILY PROTEIN"/>
    <property type="match status" value="1"/>
</dbReference>
<dbReference type="Gene3D" id="3.40.50.1820">
    <property type="entry name" value="alpha/beta hydrolase"/>
    <property type="match status" value="1"/>
</dbReference>
<dbReference type="GO" id="GO:0034338">
    <property type="term" value="F:short-chain carboxylesterase activity"/>
    <property type="evidence" value="ECO:0007669"/>
    <property type="project" value="TreeGrafter"/>
</dbReference>
<evidence type="ECO:0000256" key="4">
    <source>
        <dbReference type="PIRSR" id="PIRSR005211-1"/>
    </source>
</evidence>
<dbReference type="GO" id="GO:0047372">
    <property type="term" value="F:monoacylglycerol lipase activity"/>
    <property type="evidence" value="ECO:0007669"/>
    <property type="project" value="TreeGrafter"/>
</dbReference>
<proteinExistence type="inferred from homology"/>
<feature type="active site" description="Charge relay system" evidence="4">
    <location>
        <position position="138"/>
    </location>
</feature>
<dbReference type="EMBL" id="GBEZ01000701">
    <property type="protein sequence ID" value="JAC84202.1"/>
    <property type="molecule type" value="Transcribed_RNA"/>
</dbReference>
<evidence type="ECO:0000256" key="2">
    <source>
        <dbReference type="ARBA" id="ARBA00022487"/>
    </source>
</evidence>
<evidence type="ECO:0000256" key="1">
    <source>
        <dbReference type="ARBA" id="ARBA00010884"/>
    </source>
</evidence>
<dbReference type="SUPFAM" id="SSF53474">
    <property type="entry name" value="alpha/beta-Hydrolases"/>
    <property type="match status" value="1"/>
</dbReference>
<evidence type="ECO:0000259" key="6">
    <source>
        <dbReference type="Pfam" id="PF00561"/>
    </source>
</evidence>
<dbReference type="AlphaFoldDB" id="A0A061RI67"/>
<gene>
    <name evidence="9" type="ORF">TSPGSL018_1558</name>
    <name evidence="8" type="ORF">TSPGSL018_30897</name>
    <name evidence="7" type="ORF">TSPGSL018_31479</name>
</gene>
<evidence type="ECO:0000313" key="7">
    <source>
        <dbReference type="EMBL" id="JAC72384.1"/>
    </source>
</evidence>
<evidence type="ECO:0000313" key="9">
    <source>
        <dbReference type="EMBL" id="JAC84202.1"/>
    </source>
</evidence>
<dbReference type="PROSITE" id="PS01133">
    <property type="entry name" value="UPF0017"/>
    <property type="match status" value="1"/>
</dbReference>
<dbReference type="InterPro" id="IPR050960">
    <property type="entry name" value="AB_hydrolase_4_sf"/>
</dbReference>
<dbReference type="EMBL" id="GBEZ01013619">
    <property type="protein sequence ID" value="JAC72384.1"/>
    <property type="molecule type" value="Transcribed_RNA"/>
</dbReference>
<organism evidence="8">
    <name type="scientific">Tetraselmis sp. GSL018</name>
    <dbReference type="NCBI Taxonomy" id="582737"/>
    <lineage>
        <taxon>Eukaryota</taxon>
        <taxon>Viridiplantae</taxon>
        <taxon>Chlorophyta</taxon>
        <taxon>core chlorophytes</taxon>
        <taxon>Chlorodendrophyceae</taxon>
        <taxon>Chlorodendrales</taxon>
        <taxon>Chlorodendraceae</taxon>
        <taxon>Tetraselmis</taxon>
    </lineage>
</organism>
<feature type="domain" description="AB hydrolase-1" evidence="6">
    <location>
        <begin position="24"/>
        <end position="298"/>
    </location>
</feature>
<dbReference type="EMBL" id="GBEZ01013361">
    <property type="protein sequence ID" value="JAC72617.1"/>
    <property type="molecule type" value="Transcribed_RNA"/>
</dbReference>
<sequence length="330" mass="36529">MKDRVKVALDWCPADQANYPEDSPVVLCLHGIGCSSQGKSVRLLMEECLKRGWRGVVYNRRGHGGTSIAPESDEDDDNSSSDIGMDSSLDDSCTSKDEPGRALAKMFPEHADVDDMADVVRHIARKHPAARIVCVGFSLGSNLLLRYLGHMRERSGIFAGVSIANGFDLVQGTRNLKERSPVMDAIVVSKLKRLVRANSEHIIRAQRLEDQHLQGLMRARSVRDFDDVIAKPLYGYESVDEYYEQSSCVAMLKDICSPVLCITDQDDPLISSDLLKHPLDAGRVNHNLLTVLTRTGGHLGWLEGWKGKSWVIKACGQYIEAVLAEECPLP</sequence>
<dbReference type="InterPro" id="IPR012020">
    <property type="entry name" value="ABHD4"/>
</dbReference>
<keyword evidence="2" id="KW-0719">Serine esterase</keyword>
<feature type="active site" description="Charge relay system" evidence="4">
    <location>
        <position position="267"/>
    </location>
</feature>
<reference evidence="8" key="1">
    <citation type="submission" date="2014-05" db="EMBL/GenBank/DDBJ databases">
        <title>The transcriptome of the halophilic microalga Tetraselmis sp. GSL018 isolated from the Great Salt Lake, Utah.</title>
        <authorList>
            <person name="Jinkerson R.E."/>
            <person name="D'Adamo S."/>
            <person name="Posewitz M.C."/>
        </authorList>
    </citation>
    <scope>NUCLEOTIDE SEQUENCE</scope>
    <source>
        <strain evidence="8">GSL018</strain>
    </source>
</reference>
<name>A0A061RI67_9CHLO</name>
<evidence type="ECO:0000256" key="3">
    <source>
        <dbReference type="ARBA" id="ARBA00022801"/>
    </source>
</evidence>
<protein>
    <submittedName>
        <fullName evidence="8">Embryogenesis-associated protein emb8-like</fullName>
    </submittedName>
</protein>
<dbReference type="InterPro" id="IPR000073">
    <property type="entry name" value="AB_hydrolase_1"/>
</dbReference>
<dbReference type="PANTHER" id="PTHR10794">
    <property type="entry name" value="ABHYDROLASE DOMAIN-CONTAINING PROTEIN"/>
    <property type="match status" value="1"/>
</dbReference>
<dbReference type="InterPro" id="IPR000952">
    <property type="entry name" value="AB_hydrolase_4_CS"/>
</dbReference>
<evidence type="ECO:0000313" key="8">
    <source>
        <dbReference type="EMBL" id="JAC72617.1"/>
    </source>
</evidence>
<dbReference type="PIRSF" id="PIRSF005211">
    <property type="entry name" value="Ab_hydro_YheT"/>
    <property type="match status" value="1"/>
</dbReference>
<dbReference type="Pfam" id="PF00561">
    <property type="entry name" value="Abhydrolase_1"/>
    <property type="match status" value="1"/>
</dbReference>